<dbReference type="SUPFAM" id="SSF52980">
    <property type="entry name" value="Restriction endonuclease-like"/>
    <property type="match status" value="1"/>
</dbReference>
<dbReference type="AlphaFoldDB" id="A0A3Q3ANK9"/>
<dbReference type="CDD" id="cd22343">
    <property type="entry name" value="PDDEXK_lambda_exonuclease-like"/>
    <property type="match status" value="1"/>
</dbReference>
<dbReference type="STRING" id="37003.ENSKMAP00000018403"/>
<dbReference type="Gene3D" id="3.90.320.10">
    <property type="match status" value="1"/>
</dbReference>
<dbReference type="InterPro" id="IPR011604">
    <property type="entry name" value="PDDEXK-like_dom_sf"/>
</dbReference>
<evidence type="ECO:0000313" key="3">
    <source>
        <dbReference type="Proteomes" id="UP000264800"/>
    </source>
</evidence>
<accession>A0A3Q3ANK9</accession>
<dbReference type="GO" id="GO:0006281">
    <property type="term" value="P:DNA repair"/>
    <property type="evidence" value="ECO:0007669"/>
    <property type="project" value="UniProtKB-ARBA"/>
</dbReference>
<dbReference type="Ensembl" id="ENSKMAT00000018659.1">
    <property type="protein sequence ID" value="ENSKMAP00000018403.1"/>
    <property type="gene ID" value="ENSKMAG00000013695.1"/>
</dbReference>
<dbReference type="InterPro" id="IPR019080">
    <property type="entry name" value="YqaJ_viral_recombinase"/>
</dbReference>
<dbReference type="Proteomes" id="UP000264800">
    <property type="component" value="Unplaced"/>
</dbReference>
<protein>
    <recommendedName>
        <fullName evidence="1">YqaJ viral recombinase domain-containing protein</fullName>
    </recommendedName>
</protein>
<dbReference type="PANTHER" id="PTHR47526:SF4">
    <property type="entry name" value="SWIM-TYPE DOMAIN-CONTAINING PROTEIN"/>
    <property type="match status" value="1"/>
</dbReference>
<dbReference type="Pfam" id="PF09588">
    <property type="entry name" value="YqaJ"/>
    <property type="match status" value="1"/>
</dbReference>
<evidence type="ECO:0000313" key="2">
    <source>
        <dbReference type="Ensembl" id="ENSKMAP00000018403.1"/>
    </source>
</evidence>
<evidence type="ECO:0000259" key="1">
    <source>
        <dbReference type="Pfam" id="PF09588"/>
    </source>
</evidence>
<sequence length="402" mass="45214">MAGLAETCTHVGALLFKVEATVRIRGTKTVTDEPAYWMLPGNLKKIHPEVGHKIDYSTSASQKTTLDKKIQAEVSTPARRSCPQKRKIPPANLKDLCPLLDTLLEHSKAVGLSGMEKYYTLFTHKPEQSIMLPKSLASLYNNMQSHDLSAILQCCEKYKDVAAVTDEQAEAIEKHTRLQHKCSAWYECRAGQITSSTMHAVFATSLERPALTVVKQVWNPGNTVSTVQTKWGVNHEGDAQKAYIKIRARHKNQKVKSCGFIINTDFPELGASPDGLTTCDCCGNGCLEIKCPYKYRTSCIQQAVDANDKNFFLQLSGNELHLKKHHPYYTQVQTEIFVTKSNHCDLVVCTEKDMAIVRVFPDQEFWEPHLQKAQSFFKNICLPELVGRYFSEHTCTPASRET</sequence>
<dbReference type="InterPro" id="IPR011335">
    <property type="entry name" value="Restrct_endonuc-II-like"/>
</dbReference>
<name>A0A3Q3ANK9_KRYMA</name>
<feature type="domain" description="YqaJ viral recombinase" evidence="1">
    <location>
        <begin position="185"/>
        <end position="340"/>
    </location>
</feature>
<dbReference type="OMA" id="THAVCAT"/>
<proteinExistence type="predicted"/>
<reference evidence="2" key="1">
    <citation type="submission" date="2025-08" db="UniProtKB">
        <authorList>
            <consortium name="Ensembl"/>
        </authorList>
    </citation>
    <scope>IDENTIFICATION</scope>
</reference>
<organism evidence="2 3">
    <name type="scientific">Kryptolebias marmoratus</name>
    <name type="common">Mangrove killifish</name>
    <name type="synonym">Rivulus marmoratus</name>
    <dbReference type="NCBI Taxonomy" id="37003"/>
    <lineage>
        <taxon>Eukaryota</taxon>
        <taxon>Metazoa</taxon>
        <taxon>Chordata</taxon>
        <taxon>Craniata</taxon>
        <taxon>Vertebrata</taxon>
        <taxon>Euteleostomi</taxon>
        <taxon>Actinopterygii</taxon>
        <taxon>Neopterygii</taxon>
        <taxon>Teleostei</taxon>
        <taxon>Neoteleostei</taxon>
        <taxon>Acanthomorphata</taxon>
        <taxon>Ovalentaria</taxon>
        <taxon>Atherinomorphae</taxon>
        <taxon>Cyprinodontiformes</taxon>
        <taxon>Rivulidae</taxon>
        <taxon>Kryptolebias</taxon>
    </lineage>
</organism>
<dbReference type="GeneTree" id="ENSGT00940000171017"/>
<dbReference type="PANTHER" id="PTHR47526">
    <property type="entry name" value="ATP-DEPENDENT DNA HELICASE"/>
    <property type="match status" value="1"/>
</dbReference>
<keyword evidence="3" id="KW-1185">Reference proteome</keyword>
<reference evidence="2" key="2">
    <citation type="submission" date="2025-09" db="UniProtKB">
        <authorList>
            <consortium name="Ensembl"/>
        </authorList>
    </citation>
    <scope>IDENTIFICATION</scope>
</reference>